<protein>
    <recommendedName>
        <fullName evidence="3">(S)-2-hydroxy-acid oxidase</fullName>
        <ecNumber evidence="3">1.1.3.15</ecNumber>
    </recommendedName>
</protein>
<keyword evidence="4" id="KW-0560">Oxidoreductase</keyword>
<dbReference type="GO" id="GO:0016705">
    <property type="term" value="F:oxidoreductase activity, acting on paired donors, with incorporation or reduction of molecular oxygen"/>
    <property type="evidence" value="ECO:0007669"/>
    <property type="project" value="InterPro"/>
</dbReference>
<comment type="caution">
    <text evidence="10">The sequence shown here is derived from an EMBL/GenBank/DDBJ whole genome shotgun (WGS) entry which is preliminary data.</text>
</comment>
<accession>A0A8X6J0N5</accession>
<dbReference type="Pfam" id="PF01070">
    <property type="entry name" value="FMN_dh"/>
    <property type="match status" value="1"/>
</dbReference>
<dbReference type="GO" id="GO:0005506">
    <property type="term" value="F:iron ion binding"/>
    <property type="evidence" value="ECO:0007669"/>
    <property type="project" value="InterPro"/>
</dbReference>
<reference evidence="10" key="1">
    <citation type="submission" date="2020-07" db="EMBL/GenBank/DDBJ databases">
        <title>Multicomponent nature underlies the extraordinary mechanical properties of spider dragline silk.</title>
        <authorList>
            <person name="Kono N."/>
            <person name="Nakamura H."/>
            <person name="Mori M."/>
            <person name="Yoshida Y."/>
            <person name="Ohtoshi R."/>
            <person name="Malay A.D."/>
            <person name="Moran D.A.P."/>
            <person name="Tomita M."/>
            <person name="Numata K."/>
            <person name="Arakawa K."/>
        </authorList>
    </citation>
    <scope>NUCLEOTIDE SEQUENCE</scope>
</reference>
<dbReference type="PROSITE" id="PS51349">
    <property type="entry name" value="FMN_HYDROXY_ACID_DH_2"/>
    <property type="match status" value="1"/>
</dbReference>
<dbReference type="InterPro" id="IPR012133">
    <property type="entry name" value="Alpha-hydoxy_acid_DH_FMN"/>
</dbReference>
<proteinExistence type="inferred from homology"/>
<dbReference type="InterPro" id="IPR013785">
    <property type="entry name" value="Aldolase_TIM"/>
</dbReference>
<dbReference type="GO" id="GO:0004497">
    <property type="term" value="F:monooxygenase activity"/>
    <property type="evidence" value="ECO:0007669"/>
    <property type="project" value="UniProtKB-KW"/>
</dbReference>
<comment type="similarity">
    <text evidence="2">Belongs to the cytochrome P450 family.</text>
</comment>
<evidence type="ECO:0000256" key="3">
    <source>
        <dbReference type="ARBA" id="ARBA00013087"/>
    </source>
</evidence>
<dbReference type="InterPro" id="IPR037396">
    <property type="entry name" value="FMN_HAD"/>
</dbReference>
<evidence type="ECO:0000256" key="5">
    <source>
        <dbReference type="ARBA" id="ARBA00023033"/>
    </source>
</evidence>
<keyword evidence="5" id="KW-0503">Monooxygenase</keyword>
<dbReference type="Proteomes" id="UP000887116">
    <property type="component" value="Unassembled WGS sequence"/>
</dbReference>
<evidence type="ECO:0000256" key="1">
    <source>
        <dbReference type="ARBA" id="ARBA00001917"/>
    </source>
</evidence>
<organism evidence="10 11">
    <name type="scientific">Trichonephila clavata</name>
    <name type="common">Joro spider</name>
    <name type="synonym">Nephila clavata</name>
    <dbReference type="NCBI Taxonomy" id="2740835"/>
    <lineage>
        <taxon>Eukaryota</taxon>
        <taxon>Metazoa</taxon>
        <taxon>Ecdysozoa</taxon>
        <taxon>Arthropoda</taxon>
        <taxon>Chelicerata</taxon>
        <taxon>Arachnida</taxon>
        <taxon>Araneae</taxon>
        <taxon>Araneomorphae</taxon>
        <taxon>Entelegynae</taxon>
        <taxon>Araneoidea</taxon>
        <taxon>Nephilidae</taxon>
        <taxon>Trichonephila</taxon>
    </lineage>
</organism>
<feature type="domain" description="FMN hydroxy acid dehydrogenase" evidence="9">
    <location>
        <begin position="144"/>
        <end position="494"/>
    </location>
</feature>
<dbReference type="AlphaFoldDB" id="A0A8X6J0N5"/>
<dbReference type="EC" id="1.1.3.15" evidence="3"/>
<dbReference type="GO" id="GO:0003973">
    <property type="term" value="F:(S)-2-hydroxy-acid oxidase activity"/>
    <property type="evidence" value="ECO:0007669"/>
    <property type="project" value="UniProtKB-EC"/>
</dbReference>
<dbReference type="InterPro" id="IPR001128">
    <property type="entry name" value="Cyt_P450"/>
</dbReference>
<comment type="catalytic activity">
    <reaction evidence="8">
        <text>2-hydroxyoctanoate + O2 = 2-oxooctanoate + H2O2</text>
        <dbReference type="Rhea" id="RHEA:67940"/>
        <dbReference type="ChEBI" id="CHEBI:15379"/>
        <dbReference type="ChEBI" id="CHEBI:16240"/>
        <dbReference type="ChEBI" id="CHEBI:133514"/>
        <dbReference type="ChEBI" id="CHEBI:176689"/>
    </reaction>
    <physiologicalReaction direction="left-to-right" evidence="8">
        <dbReference type="Rhea" id="RHEA:67941"/>
    </physiologicalReaction>
</comment>
<dbReference type="InterPro" id="IPR008259">
    <property type="entry name" value="FMN_hydac_DH_AS"/>
</dbReference>
<evidence type="ECO:0000313" key="11">
    <source>
        <dbReference type="Proteomes" id="UP000887116"/>
    </source>
</evidence>
<dbReference type="Gene3D" id="1.10.630.10">
    <property type="entry name" value="Cytochrome P450"/>
    <property type="match status" value="1"/>
</dbReference>
<name>A0A8X6J0N5_TRICU</name>
<dbReference type="InterPro" id="IPR000262">
    <property type="entry name" value="FMN-dep_DH"/>
</dbReference>
<evidence type="ECO:0000256" key="4">
    <source>
        <dbReference type="ARBA" id="ARBA00023002"/>
    </source>
</evidence>
<dbReference type="InterPro" id="IPR036396">
    <property type="entry name" value="Cyt_P450_sf"/>
</dbReference>
<keyword evidence="11" id="KW-1185">Reference proteome</keyword>
<dbReference type="PANTHER" id="PTHR10578:SF149">
    <property type="entry name" value="2-HYDROXYACID OXIDASE 2"/>
    <property type="match status" value="1"/>
</dbReference>
<comment type="similarity">
    <text evidence="6">Belongs to the FMN-dependent alpha-hydroxy acid dehydrogenase family.</text>
</comment>
<evidence type="ECO:0000313" key="10">
    <source>
        <dbReference type="EMBL" id="GFQ86475.1"/>
    </source>
</evidence>
<evidence type="ECO:0000256" key="2">
    <source>
        <dbReference type="ARBA" id="ARBA00010617"/>
    </source>
</evidence>
<sequence length="521" mass="58372">MTWALFLIGLYPDVQTKIHEELDRIFGSDLDRGVTESDLNDLKYLDCVLKGRTVKFNIQQCKNHEINTVFTEFTANRQEEPESKNLPSVHNKYWNSTSHSGKKMSSNALLFGLLFGAITVALSRLDVWNYVPCTEEYQPPDCDFSKLDMVTVDDYDRCGPAKLTLHDRNYFLAAAGRRTTYMRNKDAFDEITIVPKMLRDVSQNSLEVSTLGIDLDFPIGLSPVALQMLADPRGELATVEAVSPFRTIMIMSSFATTTIEEVGRAAAGTSLTMWMQMYIFDNRTWTVELVQRAEKAGFKGVVLTADSPVETILTCNGRRDFEFPEGVYTQNINFESVKFSASASYEDITWLTTITSMPIIVKGLLSGEDAKRAVRAGASAILVSNHGGRQLDGDPATIEALPTIVDAVKSVDPSIDVYMDGGIRSGYDVYKAIARGAKMVFFGRPIIWGLAMKGSDGVREVVTLLRDDFNDTMLLSGSSNVHDIKRDTLMPEVPLMEEHQERTVDYDKIRTFLDRYHLKSR</sequence>
<comment type="cofactor">
    <cofactor evidence="1">
        <name>FMN</name>
        <dbReference type="ChEBI" id="CHEBI:58210"/>
    </cofactor>
</comment>
<dbReference type="CDD" id="cd02809">
    <property type="entry name" value="alpha_hydroxyacid_oxid_FMN"/>
    <property type="match status" value="1"/>
</dbReference>
<dbReference type="PROSITE" id="PS00557">
    <property type="entry name" value="FMN_HYDROXY_ACID_DH_1"/>
    <property type="match status" value="1"/>
</dbReference>
<evidence type="ECO:0000256" key="6">
    <source>
        <dbReference type="ARBA" id="ARBA00024042"/>
    </source>
</evidence>
<dbReference type="EMBL" id="BMAO01013121">
    <property type="protein sequence ID" value="GFQ86475.1"/>
    <property type="molecule type" value="Genomic_DNA"/>
</dbReference>
<dbReference type="GO" id="GO:0020037">
    <property type="term" value="F:heme binding"/>
    <property type="evidence" value="ECO:0007669"/>
    <property type="project" value="InterPro"/>
</dbReference>
<dbReference type="FunFam" id="3.20.20.70:FF:000056">
    <property type="entry name" value="hydroxyacid oxidase 2"/>
    <property type="match status" value="1"/>
</dbReference>
<evidence type="ECO:0000256" key="8">
    <source>
        <dbReference type="ARBA" id="ARBA00029327"/>
    </source>
</evidence>
<dbReference type="GO" id="GO:0010181">
    <property type="term" value="F:FMN binding"/>
    <property type="evidence" value="ECO:0007669"/>
    <property type="project" value="InterPro"/>
</dbReference>
<dbReference type="PANTHER" id="PTHR10578">
    <property type="entry name" value="S -2-HYDROXY-ACID OXIDASE-RELATED"/>
    <property type="match status" value="1"/>
</dbReference>
<evidence type="ECO:0000256" key="7">
    <source>
        <dbReference type="ARBA" id="ARBA00029325"/>
    </source>
</evidence>
<comment type="catalytic activity">
    <reaction evidence="7">
        <text>a (2S)-2-hydroxycarboxylate + O2 = a 2-oxocarboxylate + H2O2</text>
        <dbReference type="Rhea" id="RHEA:16789"/>
        <dbReference type="ChEBI" id="CHEBI:15379"/>
        <dbReference type="ChEBI" id="CHEBI:16240"/>
        <dbReference type="ChEBI" id="CHEBI:35179"/>
        <dbReference type="ChEBI" id="CHEBI:58123"/>
        <dbReference type="EC" id="1.1.3.15"/>
    </reaction>
    <physiologicalReaction direction="left-to-right" evidence="7">
        <dbReference type="Rhea" id="RHEA:16790"/>
    </physiologicalReaction>
</comment>
<dbReference type="SUPFAM" id="SSF51395">
    <property type="entry name" value="FMN-linked oxidoreductases"/>
    <property type="match status" value="1"/>
</dbReference>
<dbReference type="SUPFAM" id="SSF48264">
    <property type="entry name" value="Cytochrome P450"/>
    <property type="match status" value="1"/>
</dbReference>
<evidence type="ECO:0000259" key="9">
    <source>
        <dbReference type="PROSITE" id="PS51349"/>
    </source>
</evidence>
<gene>
    <name evidence="10" type="primary">Hao1</name>
    <name evidence="10" type="ORF">TNCT_481851</name>
</gene>
<dbReference type="OrthoDB" id="6417434at2759"/>
<dbReference type="Gene3D" id="3.20.20.70">
    <property type="entry name" value="Aldolase class I"/>
    <property type="match status" value="1"/>
</dbReference>
<dbReference type="Pfam" id="PF00067">
    <property type="entry name" value="p450"/>
    <property type="match status" value="1"/>
</dbReference>
<dbReference type="GO" id="GO:0005777">
    <property type="term" value="C:peroxisome"/>
    <property type="evidence" value="ECO:0007669"/>
    <property type="project" value="UniProtKB-ARBA"/>
</dbReference>